<feature type="compositionally biased region" description="Basic residues" evidence="6">
    <location>
        <begin position="34"/>
        <end position="51"/>
    </location>
</feature>
<dbReference type="GO" id="GO:0046540">
    <property type="term" value="C:U4/U6 x U5 tri-snRNP complex"/>
    <property type="evidence" value="ECO:0007669"/>
    <property type="project" value="InterPro"/>
</dbReference>
<dbReference type="OMA" id="KRRDYTG"/>
<protein>
    <submittedName>
        <fullName evidence="8">CSON000132 protein</fullName>
    </submittedName>
</protein>
<dbReference type="EMBL" id="UFQT01000101">
    <property type="protein sequence ID" value="SSX19964.1"/>
    <property type="molecule type" value="Genomic_DNA"/>
</dbReference>
<organism evidence="8">
    <name type="scientific">Culicoides sonorensis</name>
    <name type="common">Biting midge</name>
    <dbReference type="NCBI Taxonomy" id="179676"/>
    <lineage>
        <taxon>Eukaryota</taxon>
        <taxon>Metazoa</taxon>
        <taxon>Ecdysozoa</taxon>
        <taxon>Arthropoda</taxon>
        <taxon>Hexapoda</taxon>
        <taxon>Insecta</taxon>
        <taxon>Pterygota</taxon>
        <taxon>Neoptera</taxon>
        <taxon>Endopterygota</taxon>
        <taxon>Diptera</taxon>
        <taxon>Nematocera</taxon>
        <taxon>Chironomoidea</taxon>
        <taxon>Ceratopogonidae</taxon>
        <taxon>Ceratopogoninae</taxon>
        <taxon>Culicoides</taxon>
        <taxon>Monoculicoides</taxon>
    </lineage>
</organism>
<feature type="compositionally biased region" description="Basic residues" evidence="6">
    <location>
        <begin position="1"/>
        <end position="18"/>
    </location>
</feature>
<dbReference type="EMBL" id="UFQS01000101">
    <property type="protein sequence ID" value="SSW99584.1"/>
    <property type="molecule type" value="Genomic_DNA"/>
</dbReference>
<proteinExistence type="inferred from homology"/>
<accession>A0A336LPB3</accession>
<keyword evidence="3" id="KW-0507">mRNA processing</keyword>
<dbReference type="GO" id="GO:0000481">
    <property type="term" value="P:maturation of 5S rRNA"/>
    <property type="evidence" value="ECO:0007669"/>
    <property type="project" value="TreeGrafter"/>
</dbReference>
<comment type="similarity">
    <text evidence="2">Belongs to the SNU66/SART1 family.</text>
</comment>
<keyword evidence="4" id="KW-0508">mRNA splicing</keyword>
<gene>
    <name evidence="8" type="primary">CSON000132</name>
</gene>
<dbReference type="AlphaFoldDB" id="A0A336LPB3"/>
<evidence type="ECO:0000256" key="3">
    <source>
        <dbReference type="ARBA" id="ARBA00022664"/>
    </source>
</evidence>
<reference evidence="8" key="2">
    <citation type="submission" date="2018-07" db="EMBL/GenBank/DDBJ databases">
        <authorList>
            <person name="Quirk P.G."/>
            <person name="Krulwich T.A."/>
        </authorList>
    </citation>
    <scope>NUCLEOTIDE SEQUENCE</scope>
</reference>
<reference evidence="7" key="1">
    <citation type="submission" date="2018-04" db="EMBL/GenBank/DDBJ databases">
        <authorList>
            <person name="Go L.Y."/>
            <person name="Mitchell J.A."/>
        </authorList>
    </citation>
    <scope>NUCLEOTIDE SEQUENCE</scope>
    <source>
        <tissue evidence="7">Whole organism</tissue>
    </source>
</reference>
<keyword evidence="5" id="KW-0539">Nucleus</keyword>
<evidence type="ECO:0000256" key="4">
    <source>
        <dbReference type="ARBA" id="ARBA00023187"/>
    </source>
</evidence>
<dbReference type="VEuPathDB" id="VectorBase:CSON000132"/>
<feature type="region of interest" description="Disordered" evidence="6">
    <location>
        <begin position="1"/>
        <end position="135"/>
    </location>
</feature>
<sequence length="808" mass="92803">MGSDKKKHKKESKKHKRRSDSDEDEAYRRERSERKKAKKQKEKKKHRRSRSRSLEEVNSESSDCIEVPLSAPPPPSYSQEPRKNISPEFDHVRERRSSPIASLPTRKQRTPTPPKISNKRKKSMSPIPDGGAGDCLSIEETNKLRAKLGLKPLEINPVEQKVNVSKDTKKDSGDKKETDLKVIKDDWGEFVHKPAENFAEKNNVAKIREKLKERREKRVLEAKISSLKTLGESDGEDDAKNWVLKQRDQVKLKEEAAKRAKMLEEMDEEFGVGQLIDGEIRKSHKKTYTNRDLRGLKVEHDISSFTEGKDIILTLKDKDVLNEDEDDTLVNVNFMDDERYKKSVENKKQNPNRYGYDVYEEEVDEFGQPIQRSLLKKYDEEIEGLKKSSFVIGENAEEERKRKRKLQELKAKLDKKSLVSLDKIPLTLASEYYNEEELTKFKKPKKKVKKLRQKLKADDLLAISGDHNPSKDLGSRRNRLYQSDDISDESLSTDLSNVKVEIDDDLEQVLSKARRLKQKEAIIQKPLPIDVLKIKEELKEEEDDKTAGICFGSSNMILNETAEFCRTLGDIPTYGLAGNRDTDTSELMDFDQIEEDIDENIKRHNTWNTIDPNEENHDSMDISETVNQIQEAAILDEEPDVARGVGAALKLAMSKGYLEKEENNRPSNAKFAHLQAQHYSIDDKAYGEDDKYSRRDRYSGPISEFKEKEGFKPNVKLEYIDDNGHILNAKEAFRYLSHKFHGKGPGKNKVEKRLKKAEQEGLMMKMSSTDTPLGTLSMLQQKQKETHSAYVVLSGNKAGASTSFMKEK</sequence>
<dbReference type="InterPro" id="IPR005011">
    <property type="entry name" value="SNU66/SART1"/>
</dbReference>
<dbReference type="Pfam" id="PF03343">
    <property type="entry name" value="SART-1"/>
    <property type="match status" value="1"/>
</dbReference>
<evidence type="ECO:0000256" key="2">
    <source>
        <dbReference type="ARBA" id="ARBA00006076"/>
    </source>
</evidence>
<dbReference type="PANTHER" id="PTHR14152">
    <property type="entry name" value="SQUAMOUS CELL CARCINOMA ANTIGEN RECOGNISED BY CYTOTOXIC T LYMPHOCYTES"/>
    <property type="match status" value="1"/>
</dbReference>
<evidence type="ECO:0000313" key="8">
    <source>
        <dbReference type="EMBL" id="SSX19964.1"/>
    </source>
</evidence>
<comment type="subcellular location">
    <subcellularLocation>
        <location evidence="1">Nucleus</location>
    </subcellularLocation>
</comment>
<evidence type="ECO:0000256" key="1">
    <source>
        <dbReference type="ARBA" id="ARBA00004123"/>
    </source>
</evidence>
<feature type="compositionally biased region" description="Basic and acidic residues" evidence="6">
    <location>
        <begin position="80"/>
        <end position="97"/>
    </location>
</feature>
<dbReference type="GO" id="GO:0045292">
    <property type="term" value="P:mRNA cis splicing, via spliceosome"/>
    <property type="evidence" value="ECO:0007669"/>
    <property type="project" value="TreeGrafter"/>
</dbReference>
<evidence type="ECO:0000256" key="5">
    <source>
        <dbReference type="ARBA" id="ARBA00023242"/>
    </source>
</evidence>
<evidence type="ECO:0000256" key="6">
    <source>
        <dbReference type="SAM" id="MobiDB-lite"/>
    </source>
</evidence>
<dbReference type="Pfam" id="PF19252">
    <property type="entry name" value="HIND"/>
    <property type="match status" value="1"/>
</dbReference>
<evidence type="ECO:0000313" key="7">
    <source>
        <dbReference type="EMBL" id="SSW99584.1"/>
    </source>
</evidence>
<name>A0A336LPB3_CULSO</name>
<dbReference type="PANTHER" id="PTHR14152:SF5">
    <property type="entry name" value="U4_U6.U5 TRI-SNRNP-ASSOCIATED PROTEIN 1"/>
    <property type="match status" value="1"/>
</dbReference>
<dbReference type="InterPro" id="IPR045347">
    <property type="entry name" value="HIND"/>
</dbReference>